<dbReference type="SUPFAM" id="SSF50998">
    <property type="entry name" value="Quinoprotein alcohol dehydrogenase-like"/>
    <property type="match status" value="1"/>
</dbReference>
<accession>D1A7P3</accession>
<dbReference type="KEGG" id="tcu:Tcur_1046"/>
<dbReference type="EMBL" id="CP001738">
    <property type="protein sequence ID" value="ACY96632.1"/>
    <property type="molecule type" value="Genomic_DNA"/>
</dbReference>
<sequence length="463" mass="49458">MVLHAHRRLPFAYKSVLLATGAMLLGVTGCTGGTGGTGGPPAPSVPSWSDTTVNAVSRPVTASGVTAVTALRADGRLETAVYELATGERRWARPAAMAGRLPGMGVQPPAVAGPDRSPVVAALEPRAAKDSGERGKATLVVRDARTGERRWSRPVDSTFGPVRCGPQLCMSESTDRSDARFVALEWSSGRVLWQLPGVAEVESSDGRRVVVFRMTGSPTLEYRELRTGRTLWSFPVEQAVGPGVDLAGGWTFTATENTLVGYLAPYQKAKGRPLSAFGFFGLRMTDGKPLWTRKRLLRVYPSASPSVALLTREVDARGGYGDFARLDPRTGRTIGRVAADLAPKAAWWLAFPADLSKLGFLSQGRPGSAVDLRQGTAVAARGLRAWSFCTVNPAELRIAGHRGFYPIAPLCAYDLGTGRKVSDPGPPPAWYTGVFDGWRVWRDEQGALHAVRDAAGTLPGMYG</sequence>
<dbReference type="PROSITE" id="PS51257">
    <property type="entry name" value="PROKAR_LIPOPROTEIN"/>
    <property type="match status" value="1"/>
</dbReference>
<dbReference type="AlphaFoldDB" id="D1A7P3"/>
<dbReference type="Proteomes" id="UP000001918">
    <property type="component" value="Chromosome"/>
</dbReference>
<dbReference type="STRING" id="471852.Tcur_1046"/>
<evidence type="ECO:0000313" key="3">
    <source>
        <dbReference type="Proteomes" id="UP000001918"/>
    </source>
</evidence>
<reference evidence="2 3" key="1">
    <citation type="journal article" date="2011" name="Stand. Genomic Sci.">
        <title>Complete genome sequence of Thermomonospora curvata type strain (B9).</title>
        <authorList>
            <person name="Chertkov O."/>
            <person name="Sikorski J."/>
            <person name="Nolan M."/>
            <person name="Lapidus A."/>
            <person name="Lucas S."/>
            <person name="Del Rio T.G."/>
            <person name="Tice H."/>
            <person name="Cheng J.F."/>
            <person name="Goodwin L."/>
            <person name="Pitluck S."/>
            <person name="Liolios K."/>
            <person name="Ivanova N."/>
            <person name="Mavromatis K."/>
            <person name="Mikhailova N."/>
            <person name="Ovchinnikova G."/>
            <person name="Pati A."/>
            <person name="Chen A."/>
            <person name="Palaniappan K."/>
            <person name="Djao O.D."/>
            <person name="Land M."/>
            <person name="Hauser L."/>
            <person name="Chang Y.J."/>
            <person name="Jeffries C.D."/>
            <person name="Brettin T."/>
            <person name="Han C."/>
            <person name="Detter J.C."/>
            <person name="Rohde M."/>
            <person name="Goker M."/>
            <person name="Woyke T."/>
            <person name="Bristow J."/>
            <person name="Eisen J.A."/>
            <person name="Markowitz V."/>
            <person name="Hugenholtz P."/>
            <person name="Klenk H.P."/>
            <person name="Kyrpides N.C."/>
        </authorList>
    </citation>
    <scope>NUCLEOTIDE SEQUENCE [LARGE SCALE GENOMIC DNA]</scope>
    <source>
        <strain evidence="3">ATCC 19995 / DSM 43183 / JCM 3096 / KCTC 9072 / NBRC 15933 / NCIMB 10081 / Henssen B9</strain>
    </source>
</reference>
<dbReference type="HOGENOM" id="CLU_609588_0_0_11"/>
<dbReference type="Pfam" id="PF13360">
    <property type="entry name" value="PQQ_2"/>
    <property type="match status" value="1"/>
</dbReference>
<dbReference type="Gene3D" id="2.130.10.10">
    <property type="entry name" value="YVTN repeat-like/Quinoprotein amine dehydrogenase"/>
    <property type="match status" value="1"/>
</dbReference>
<proteinExistence type="predicted"/>
<dbReference type="InterPro" id="IPR002372">
    <property type="entry name" value="PQQ_rpt_dom"/>
</dbReference>
<dbReference type="OrthoDB" id="4541885at2"/>
<dbReference type="InterPro" id="IPR015943">
    <property type="entry name" value="WD40/YVTN_repeat-like_dom_sf"/>
</dbReference>
<gene>
    <name evidence="2" type="ordered locus">Tcur_1046</name>
</gene>
<evidence type="ECO:0000259" key="1">
    <source>
        <dbReference type="Pfam" id="PF13360"/>
    </source>
</evidence>
<dbReference type="InterPro" id="IPR011047">
    <property type="entry name" value="Quinoprotein_ADH-like_sf"/>
</dbReference>
<evidence type="ECO:0000313" key="2">
    <source>
        <dbReference type="EMBL" id="ACY96632.1"/>
    </source>
</evidence>
<name>D1A7P3_THECD</name>
<protein>
    <recommendedName>
        <fullName evidence="1">Pyrrolo-quinoline quinone repeat domain-containing protein</fullName>
    </recommendedName>
</protein>
<organism evidence="2 3">
    <name type="scientific">Thermomonospora curvata (strain ATCC 19995 / DSM 43183 / JCM 3096 / KCTC 9072 / NBRC 15933 / NCIMB 10081 / Henssen B9)</name>
    <dbReference type="NCBI Taxonomy" id="471852"/>
    <lineage>
        <taxon>Bacteria</taxon>
        <taxon>Bacillati</taxon>
        <taxon>Actinomycetota</taxon>
        <taxon>Actinomycetes</taxon>
        <taxon>Streptosporangiales</taxon>
        <taxon>Thermomonosporaceae</taxon>
        <taxon>Thermomonospora</taxon>
    </lineage>
</organism>
<keyword evidence="3" id="KW-1185">Reference proteome</keyword>
<dbReference type="eggNOG" id="COG1520">
    <property type="taxonomic scope" value="Bacteria"/>
</dbReference>
<feature type="domain" description="Pyrrolo-quinoline quinone repeat" evidence="1">
    <location>
        <begin position="63"/>
        <end position="194"/>
    </location>
</feature>